<dbReference type="SUPFAM" id="SSF48657">
    <property type="entry name" value="FinO-like"/>
    <property type="match status" value="1"/>
</dbReference>
<feature type="region of interest" description="Disordered" evidence="4">
    <location>
        <begin position="14"/>
        <end position="41"/>
    </location>
</feature>
<reference evidence="6 7" key="1">
    <citation type="journal article" date="2009" name="Mikrobiologiia">
        <title>[Phenanthren biodegradation and interaction of Pseudomonas putida BS3701 and Burkholderia sp.BS3702 in plant rhizosphere].</title>
        <authorList>
            <person name="Ovchinnikova A.A."/>
            <person name="Vetrova A.A."/>
            <person name="Filonov A.E."/>
            <person name="Boronin A.M."/>
        </authorList>
    </citation>
    <scope>NUCLEOTIDE SEQUENCE [LARGE SCALE GENOMIC DNA]</scope>
    <source>
        <strain evidence="6 7">BS3701</strain>
    </source>
</reference>
<dbReference type="Gene3D" id="1.10.1710.10">
    <property type="entry name" value="ProQ/FinO domain"/>
    <property type="match status" value="1"/>
</dbReference>
<dbReference type="SMART" id="SM00945">
    <property type="entry name" value="ProQ"/>
    <property type="match status" value="1"/>
</dbReference>
<evidence type="ECO:0000313" key="6">
    <source>
        <dbReference type="EMBL" id="QLJ15957.1"/>
    </source>
</evidence>
<dbReference type="PANTHER" id="PTHR38106">
    <property type="entry name" value="RNA CHAPERONE PROQ"/>
    <property type="match status" value="1"/>
</dbReference>
<evidence type="ECO:0000313" key="7">
    <source>
        <dbReference type="Proteomes" id="UP000510934"/>
    </source>
</evidence>
<evidence type="ECO:0000256" key="2">
    <source>
        <dbReference type="ARBA" id="ARBA00022884"/>
    </source>
</evidence>
<gene>
    <name evidence="6" type="ORF">H0H12_08515</name>
</gene>
<evidence type="ECO:0000256" key="4">
    <source>
        <dbReference type="SAM" id="MobiDB-lite"/>
    </source>
</evidence>
<dbReference type="InterPro" id="IPR036442">
    <property type="entry name" value="ProQ/FinO_sf"/>
</dbReference>
<sequence>MGFEQLAELRDRLRAEKGQVKAESAKPPKRKSPPQAKPREMDPAVAAIWPLQKHFPLAFPVNPAPKVPLKEGIFKDAEQHLELLGLTREQLKLGISTWCRGTRYWASMVENAPRLDLNGQAAGTVTAAQALHAKQQAARQRSQDRRNRAKSKAQVQAQAPAPAADTATVKSTD</sequence>
<keyword evidence="2" id="KW-0694">RNA-binding</keyword>
<organism evidence="6 7">
    <name type="scientific">Pseudomonas putida</name>
    <name type="common">Arthrobacter siderocapsulatus</name>
    <dbReference type="NCBI Taxonomy" id="303"/>
    <lineage>
        <taxon>Bacteria</taxon>
        <taxon>Pseudomonadati</taxon>
        <taxon>Pseudomonadota</taxon>
        <taxon>Gammaproteobacteria</taxon>
        <taxon>Pseudomonadales</taxon>
        <taxon>Pseudomonadaceae</taxon>
        <taxon>Pseudomonas</taxon>
    </lineage>
</organism>
<dbReference type="InterPro" id="IPR023529">
    <property type="entry name" value="ProQ"/>
</dbReference>
<dbReference type="GO" id="GO:0034057">
    <property type="term" value="F:RNA strand-exchange activity"/>
    <property type="evidence" value="ECO:0007669"/>
    <property type="project" value="InterPro"/>
</dbReference>
<keyword evidence="1" id="KW-0963">Cytoplasm</keyword>
<dbReference type="EMBL" id="CP059052">
    <property type="protein sequence ID" value="QLJ15957.1"/>
    <property type="molecule type" value="Genomic_DNA"/>
</dbReference>
<evidence type="ECO:0000256" key="3">
    <source>
        <dbReference type="ARBA" id="ARBA00023186"/>
    </source>
</evidence>
<proteinExistence type="predicted"/>
<keyword evidence="3" id="KW-0143">Chaperone</keyword>
<feature type="region of interest" description="Disordered" evidence="4">
    <location>
        <begin position="132"/>
        <end position="173"/>
    </location>
</feature>
<feature type="domain" description="ProQ/FinO" evidence="5">
    <location>
        <begin position="39"/>
        <end position="153"/>
    </location>
</feature>
<evidence type="ECO:0000259" key="5">
    <source>
        <dbReference type="SMART" id="SM00945"/>
    </source>
</evidence>
<dbReference type="Proteomes" id="UP000510934">
    <property type="component" value="Chromosome"/>
</dbReference>
<name>A0A7D5ZZZ8_PSEPU</name>
<dbReference type="AlphaFoldDB" id="A0A7D5ZZZ8"/>
<dbReference type="GO" id="GO:0005829">
    <property type="term" value="C:cytosol"/>
    <property type="evidence" value="ECO:0007669"/>
    <property type="project" value="TreeGrafter"/>
</dbReference>
<dbReference type="GO" id="GO:0033592">
    <property type="term" value="F:RNA strand annealing activity"/>
    <property type="evidence" value="ECO:0007669"/>
    <property type="project" value="InterPro"/>
</dbReference>
<dbReference type="GO" id="GO:0010608">
    <property type="term" value="P:post-transcriptional regulation of gene expression"/>
    <property type="evidence" value="ECO:0007669"/>
    <property type="project" value="InterPro"/>
</dbReference>
<protein>
    <submittedName>
        <fullName evidence="6">ProQ/FinO family protein</fullName>
    </submittedName>
</protein>
<feature type="compositionally biased region" description="Low complexity" evidence="4">
    <location>
        <begin position="152"/>
        <end position="173"/>
    </location>
</feature>
<dbReference type="InterPro" id="IPR016103">
    <property type="entry name" value="ProQ/FinO"/>
</dbReference>
<evidence type="ECO:0000256" key="1">
    <source>
        <dbReference type="ARBA" id="ARBA00022490"/>
    </source>
</evidence>
<feature type="compositionally biased region" description="Basic and acidic residues" evidence="4">
    <location>
        <begin position="14"/>
        <end position="26"/>
    </location>
</feature>
<accession>A0A7D5ZZZ8</accession>
<dbReference type="RefSeq" id="WP_014753898.1">
    <property type="nucleotide sequence ID" value="NZ_CP059052.1"/>
</dbReference>
<dbReference type="PANTHER" id="PTHR38106:SF1">
    <property type="entry name" value="RNA CHAPERONE PROQ"/>
    <property type="match status" value="1"/>
</dbReference>
<dbReference type="Pfam" id="PF04352">
    <property type="entry name" value="ProQ"/>
    <property type="match status" value="1"/>
</dbReference>